<organism evidence="3 4">
    <name type="scientific">Sphaerochaeta globosa (strain ATCC BAA-1886 / DSM 22777 / Buddy)</name>
    <name type="common">Spirochaeta sp. (strain Buddy)</name>
    <dbReference type="NCBI Taxonomy" id="158189"/>
    <lineage>
        <taxon>Bacteria</taxon>
        <taxon>Pseudomonadati</taxon>
        <taxon>Spirochaetota</taxon>
        <taxon>Spirochaetia</taxon>
        <taxon>Spirochaetales</taxon>
        <taxon>Sphaerochaetaceae</taxon>
        <taxon>Sphaerochaeta</taxon>
    </lineage>
</organism>
<dbReference type="Proteomes" id="UP000008466">
    <property type="component" value="Chromosome"/>
</dbReference>
<dbReference type="STRING" id="158189.SpiBuddy_0942"/>
<protein>
    <submittedName>
        <fullName evidence="3">FeoA family protein</fullName>
    </submittedName>
</protein>
<dbReference type="SMART" id="SM00899">
    <property type="entry name" value="FeoA"/>
    <property type="match status" value="1"/>
</dbReference>
<keyword evidence="4" id="KW-1185">Reference proteome</keyword>
<evidence type="ECO:0000313" key="3">
    <source>
        <dbReference type="EMBL" id="ADY12769.1"/>
    </source>
</evidence>
<dbReference type="InterPro" id="IPR007167">
    <property type="entry name" value="Fe-transptr_FeoA-like"/>
</dbReference>
<evidence type="ECO:0000313" key="4">
    <source>
        <dbReference type="Proteomes" id="UP000008466"/>
    </source>
</evidence>
<dbReference type="GO" id="GO:0046914">
    <property type="term" value="F:transition metal ion binding"/>
    <property type="evidence" value="ECO:0007669"/>
    <property type="project" value="InterPro"/>
</dbReference>
<dbReference type="InterPro" id="IPR038157">
    <property type="entry name" value="FeoA_core_dom"/>
</dbReference>
<dbReference type="Pfam" id="PF04023">
    <property type="entry name" value="FeoA"/>
    <property type="match status" value="1"/>
</dbReference>
<accession>F0RV47</accession>
<dbReference type="KEGG" id="sbu:SpiBuddy_0942"/>
<dbReference type="InterPro" id="IPR008988">
    <property type="entry name" value="Transcriptional_repressor_C"/>
</dbReference>
<dbReference type="HOGENOM" id="CLU_150646_12_4_12"/>
<proteinExistence type="predicted"/>
<keyword evidence="1" id="KW-0408">Iron</keyword>
<reference evidence="4" key="1">
    <citation type="submission" date="2011-02" db="EMBL/GenBank/DDBJ databases">
        <title>Complete sequence of Spirochaeta sp. Buddy.</title>
        <authorList>
            <person name="Lucas S."/>
            <person name="Copeland A."/>
            <person name="Lapidus A."/>
            <person name="Cheng J.-F."/>
            <person name="Goodwin L."/>
            <person name="Pitluck S."/>
            <person name="Zeytun A."/>
            <person name="Detter J.C."/>
            <person name="Han C."/>
            <person name="Tapia R."/>
            <person name="Land M."/>
            <person name="Hauser L."/>
            <person name="Kyrpides N."/>
            <person name="Ivanova N."/>
            <person name="Mikhailova N."/>
            <person name="Pagani I."/>
            <person name="Ritalahti K.M."/>
            <person name="Loeffler F.E."/>
            <person name="Woyke T."/>
        </authorList>
    </citation>
    <scope>NUCLEOTIDE SEQUENCE [LARGE SCALE GENOMIC DNA]</scope>
    <source>
        <strain evidence="4">ATCC BAA-1886 / DSM 22777 / Buddy</strain>
    </source>
</reference>
<dbReference type="eggNOG" id="COG1918">
    <property type="taxonomic scope" value="Bacteria"/>
</dbReference>
<feature type="domain" description="Ferrous iron transporter FeoA-like" evidence="2">
    <location>
        <begin position="4"/>
        <end position="75"/>
    </location>
</feature>
<dbReference type="SUPFAM" id="SSF50037">
    <property type="entry name" value="C-terminal domain of transcriptional repressors"/>
    <property type="match status" value="1"/>
</dbReference>
<dbReference type="InterPro" id="IPR052713">
    <property type="entry name" value="FeoA"/>
</dbReference>
<gene>
    <name evidence="3" type="ordered locus">SpiBuddy_0942</name>
</gene>
<dbReference type="AlphaFoldDB" id="F0RV47"/>
<evidence type="ECO:0000256" key="1">
    <source>
        <dbReference type="ARBA" id="ARBA00023004"/>
    </source>
</evidence>
<dbReference type="Gene3D" id="2.30.30.90">
    <property type="match status" value="1"/>
</dbReference>
<dbReference type="RefSeq" id="WP_013606621.1">
    <property type="nucleotide sequence ID" value="NC_015152.1"/>
</dbReference>
<dbReference type="PANTHER" id="PTHR42954:SF2">
    <property type="entry name" value="FE(2+) TRANSPORT PROTEIN A"/>
    <property type="match status" value="1"/>
</dbReference>
<dbReference type="PANTHER" id="PTHR42954">
    <property type="entry name" value="FE(2+) TRANSPORT PROTEIN A"/>
    <property type="match status" value="1"/>
</dbReference>
<evidence type="ECO:0000259" key="2">
    <source>
        <dbReference type="SMART" id="SM00899"/>
    </source>
</evidence>
<name>F0RV47_SPHGB</name>
<dbReference type="EMBL" id="CP002541">
    <property type="protein sequence ID" value="ADY12769.1"/>
    <property type="molecule type" value="Genomic_DNA"/>
</dbReference>
<sequence length="75" mass="8326">MMQTTMDELTVGQKGAVKAIHAPTQLKRRLMDMGFTKGVGVEIVKLAPMGDPMEVSLRGYHLCLRKAEARAIELR</sequence>